<feature type="compositionally biased region" description="Basic residues" evidence="1">
    <location>
        <begin position="52"/>
        <end position="64"/>
    </location>
</feature>
<feature type="region of interest" description="Disordered" evidence="1">
    <location>
        <begin position="1940"/>
        <end position="2000"/>
    </location>
</feature>
<evidence type="ECO:0000313" key="3">
    <source>
        <dbReference type="EMBL" id="KAK7503764.1"/>
    </source>
</evidence>
<reference evidence="3 4" key="1">
    <citation type="journal article" date="2023" name="Sci. Data">
        <title>Genome assembly of the Korean intertidal mud-creeper Batillaria attramentaria.</title>
        <authorList>
            <person name="Patra A.K."/>
            <person name="Ho P.T."/>
            <person name="Jun S."/>
            <person name="Lee S.J."/>
            <person name="Kim Y."/>
            <person name="Won Y.J."/>
        </authorList>
    </citation>
    <scope>NUCLEOTIDE SEQUENCE [LARGE SCALE GENOMIC DNA]</scope>
    <source>
        <strain evidence="3">Wonlab-2016</strain>
    </source>
</reference>
<feature type="compositionally biased region" description="Low complexity" evidence="1">
    <location>
        <begin position="1834"/>
        <end position="1857"/>
    </location>
</feature>
<dbReference type="EMBL" id="JACVVK020000018">
    <property type="protein sequence ID" value="KAK7503764.1"/>
    <property type="molecule type" value="Genomic_DNA"/>
</dbReference>
<feature type="compositionally biased region" description="Basic and acidic residues" evidence="1">
    <location>
        <begin position="1719"/>
        <end position="1731"/>
    </location>
</feature>
<dbReference type="InterPro" id="IPR035892">
    <property type="entry name" value="C2_domain_sf"/>
</dbReference>
<feature type="compositionally biased region" description="Polar residues" evidence="1">
    <location>
        <begin position="1555"/>
        <end position="1576"/>
    </location>
</feature>
<protein>
    <recommendedName>
        <fullName evidence="2">C2 domain-containing protein</fullName>
    </recommendedName>
</protein>
<feature type="region of interest" description="Disordered" evidence="1">
    <location>
        <begin position="1339"/>
        <end position="1378"/>
    </location>
</feature>
<feature type="region of interest" description="Disordered" evidence="1">
    <location>
        <begin position="1747"/>
        <end position="1797"/>
    </location>
</feature>
<feature type="compositionally biased region" description="Polar residues" evidence="1">
    <location>
        <begin position="2025"/>
        <end position="2038"/>
    </location>
</feature>
<feature type="compositionally biased region" description="Polar residues" evidence="1">
    <location>
        <begin position="1466"/>
        <end position="1502"/>
    </location>
</feature>
<evidence type="ECO:0000256" key="1">
    <source>
        <dbReference type="SAM" id="MobiDB-lite"/>
    </source>
</evidence>
<sequence>LDDRDKKRVDGLSVERLTLLGRVHVARVNILSLHLAGSDLDTSSSSRASSRSAKRVGKPPRPVKNRKPCTYLIEYQFPVVATSRDKYCPNAMATEVMRVASKAINSGVVSFGHRSVFPLMFDGAALEKWWKSALVFKVFAREAGQQAPVLLGSCGVPLKAILKSDDLHLSRELEIRELGRNSSLNNSARGVSLNNSARSTASAPLLGILKVSVELASDHKDFHTVLARTRVAEMNSNGQNIVPVVPPSPPVVHQLPPPPPVSPGKKSSKTQQSGKQVSPLKLHEPPTRESQSSASQPASSSSSFPSSIVQEYPKLQKPVFHASVAQSAADTVVSSNQEAFTLHTLLMIPEGCSISLRGVPPLHMASRYPALLQQQQPGLQASGGAATRDQMTRNTYLLCRMFWSNDAVHSDVCWGTVNPQYNFSQVAPVLVTSSLLERMRNNYMVIEVWDKKTTAENDKLIGIVKLSLHQFFMSFRDRKIAGALLRSEYPVVAIDNYMPIVDPFSGLHYGQVSVLLAMGSADQVACLQRLKASGTRGGPERPHHFLERQDVYGKEQGSVKVDSSGTSVEHIFEVVIQGVRGLKLLETMIWGEADCFVQYYFPCQEQTQQQGPTLVVAMPTMRSYRTATTLCIPDPTFHDVTRHKLILPVGTPVQRELLTACANSSGGGGGLPFEVWCRFYHPNVRDQVIARGMLPLAKLCAMVTMQKRGEPSVQSFSLPLTPVASASQDSEGQAKVNSESAVRQPSGGSQVCISVGVIRASGLKTAAELAARLDSGMQYPAEVGVNAYVRVRLSFIGKQDERVTKTVARTFSPEFSHHLEFPVQLLWSGDHDDPGCLAQLLETGQAEFEVWHQVPGLFPGDSELECDEVTGGKRLVQKTGDVLLGTCVVPLAAMLSRQSGIRSWFSVDRPNNSWAQTDDTGSDSAVTRMVGGLELSLNFAHASDRQRVVETGRSVGWSPVSPLIEEGDWQYEAAVVSRTARLNGDGERLQALIRHRHTMVLPHTAPFQWYLREEQMEVQVWVTFGSKDKGQRPLQRDKLVGTAFVDLHPLGDSRRRQHRISGLLPLFKPGVSSLAGAFIQLHITSNLCKKNQILDEEDDVVENGHLSGEVSDADYDSSDSFHQLIGGARSPSKVRSAGRTSAEDSEPGSTFTVHLSVERALHLPTVRVSGSSQEIAPTTYISYPTAGRTSQTYSDIIPCSTNPVWDHAAEVQLSTELLTQGNKHLVLKVWHKPEGARKQPDRSCDRVLGFVSVDLCPLASGLRQICGWYNIVDFTGQSRGQIKVSITPVDLQASGNTAGATGGSSIHIPSSRGGSVCLPSEPVPGLSFFPTSLPTFSRLPTSSDSGAADQPPASLPAGLASHWQPRFPAPSMASGDTSKSMLFSSLRQQLQDLDSMTSRLRLRLSCEESDIDANQPASARSADILMGTQSGLSTIHTSSSLNATRDVSDTSRNNNASLLGSREITPDSSRQHNATSEDAASNNAQDSGAFSGDNTGKSNEAPDSQRSEKQVGFGAAVTGGASLLSGLPPSGIPESLLVETAATLAEAQYLLQSHAAPTTPRSPRDFSSNSQTSQGFQPMPAAPSDGSTSGISRAHRQQVPSLVNLMAEDDADTPRTNVPSGSGAVKTGSDDVQDYLQNHAHHSDSDDNSQADEIWLENSAEHEHDTLTTSKTGPARTDTYSDDRTFVQPFELEVEDSEEGDTPRASGHQEAESEQQEAESEHQEEEHESKPKMRLLSNVELIDSLTSIRSGPHKRTQRRTDVIVVQNRLSSSRQTEPHPAPGNVENSFEFPSGDGPHDRHLLSNVELYSTVSSYHPAARHPRHLLSNVELASTASGSSHHPDSASSRPSRQSSANSAGRHHDLEVCEEEEDVDVDNDDADEPGTQQPASARSQEVSDFFAAEAAARSNGQRVVNGGGYDSSDEEHVEYQYSAGARAAAVKSRATAGKPRDVSHSLTCASDRTVTEDSGLESGAKSSQDERDGMSLMDSTHGHHPSLHGAAAPVPEFFLPVDQLQASMRALQLATSAASQTEQDGQVSRSAGKAKASSDLIQRLKASKSAAKFNGTISTKGRQLPTAEEAKRIAKIFSSKVP</sequence>
<dbReference type="Proteomes" id="UP001519460">
    <property type="component" value="Unassembled WGS sequence"/>
</dbReference>
<dbReference type="SUPFAM" id="SSF49562">
    <property type="entry name" value="C2 domain (Calcium/lipid-binding domain, CaLB)"/>
    <property type="match status" value="3"/>
</dbReference>
<feature type="region of interest" description="Disordered" evidence="1">
    <location>
        <begin position="239"/>
        <end position="307"/>
    </location>
</feature>
<feature type="compositionally biased region" description="Acidic residues" evidence="1">
    <location>
        <begin position="1865"/>
        <end position="1881"/>
    </location>
</feature>
<feature type="region of interest" description="Disordered" evidence="1">
    <location>
        <begin position="1555"/>
        <end position="1593"/>
    </location>
</feature>
<feature type="compositionally biased region" description="Polar residues" evidence="1">
    <location>
        <begin position="1883"/>
        <end position="1895"/>
    </location>
</feature>
<feature type="compositionally biased region" description="Low complexity" evidence="1">
    <location>
        <begin position="263"/>
        <end position="278"/>
    </location>
</feature>
<feature type="region of interest" description="Disordered" evidence="1">
    <location>
        <begin position="1611"/>
        <end position="1630"/>
    </location>
</feature>
<evidence type="ECO:0000259" key="2">
    <source>
        <dbReference type="PROSITE" id="PS50004"/>
    </source>
</evidence>
<feature type="region of interest" description="Disordered" evidence="1">
    <location>
        <begin position="728"/>
        <end position="747"/>
    </location>
</feature>
<dbReference type="Pfam" id="PF00168">
    <property type="entry name" value="C2"/>
    <property type="match status" value="3"/>
</dbReference>
<comment type="caution">
    <text evidence="3">The sequence shown here is derived from an EMBL/GenBank/DDBJ whole genome shotgun (WGS) entry which is preliminary data.</text>
</comment>
<feature type="compositionally biased region" description="Pro residues" evidence="1">
    <location>
        <begin position="244"/>
        <end position="262"/>
    </location>
</feature>
<feature type="compositionally biased region" description="Polar residues" evidence="1">
    <location>
        <begin position="1439"/>
        <end position="1458"/>
    </location>
</feature>
<dbReference type="PANTHER" id="PTHR21254">
    <property type="entry name" value="C2 DOMAIN-CONTAINING PROTEIN 3"/>
    <property type="match status" value="1"/>
</dbReference>
<name>A0ABD0LVU2_9CAEN</name>
<feature type="non-terminal residue" evidence="3">
    <location>
        <position position="1"/>
    </location>
</feature>
<feature type="region of interest" description="Disordered" evidence="1">
    <location>
        <begin position="1660"/>
        <end position="1734"/>
    </location>
</feature>
<feature type="region of interest" description="Disordered" evidence="1">
    <location>
        <begin position="1831"/>
        <end position="1925"/>
    </location>
</feature>
<evidence type="ECO:0000313" key="4">
    <source>
        <dbReference type="Proteomes" id="UP001519460"/>
    </source>
</evidence>
<dbReference type="CDD" id="cd00030">
    <property type="entry name" value="C2"/>
    <property type="match status" value="1"/>
</dbReference>
<dbReference type="InterPro" id="IPR000008">
    <property type="entry name" value="C2_dom"/>
</dbReference>
<dbReference type="PANTHER" id="PTHR21254:SF1">
    <property type="entry name" value="C2 DOMAIN-CONTAINING PROTEIN 3"/>
    <property type="match status" value="1"/>
</dbReference>
<dbReference type="Gene3D" id="2.60.40.150">
    <property type="entry name" value="C2 domain"/>
    <property type="match status" value="3"/>
</dbReference>
<feature type="domain" description="C2" evidence="2">
    <location>
        <begin position="1134"/>
        <end position="1269"/>
    </location>
</feature>
<feature type="region of interest" description="Disordered" evidence="1">
    <location>
        <begin position="1439"/>
        <end position="1511"/>
    </location>
</feature>
<feature type="region of interest" description="Disordered" evidence="1">
    <location>
        <begin position="2025"/>
        <end position="2046"/>
    </location>
</feature>
<dbReference type="PROSITE" id="PS50004">
    <property type="entry name" value="C2"/>
    <property type="match status" value="1"/>
</dbReference>
<feature type="region of interest" description="Disordered" evidence="1">
    <location>
        <begin position="1125"/>
        <end position="1150"/>
    </location>
</feature>
<feature type="compositionally biased region" description="Low complexity" evidence="1">
    <location>
        <begin position="290"/>
        <end position="307"/>
    </location>
</feature>
<accession>A0ABD0LVU2</accession>
<organism evidence="3 4">
    <name type="scientific">Batillaria attramentaria</name>
    <dbReference type="NCBI Taxonomy" id="370345"/>
    <lineage>
        <taxon>Eukaryota</taxon>
        <taxon>Metazoa</taxon>
        <taxon>Spiralia</taxon>
        <taxon>Lophotrochozoa</taxon>
        <taxon>Mollusca</taxon>
        <taxon>Gastropoda</taxon>
        <taxon>Caenogastropoda</taxon>
        <taxon>Sorbeoconcha</taxon>
        <taxon>Cerithioidea</taxon>
        <taxon>Batillariidae</taxon>
        <taxon>Batillaria</taxon>
    </lineage>
</organism>
<proteinExistence type="predicted"/>
<gene>
    <name evidence="3" type="ORF">BaRGS_00004887</name>
</gene>
<keyword evidence="4" id="KW-1185">Reference proteome</keyword>
<feature type="region of interest" description="Disordered" evidence="1">
    <location>
        <begin position="39"/>
        <end position="64"/>
    </location>
</feature>
<dbReference type="SMART" id="SM00239">
    <property type="entry name" value="C2"/>
    <property type="match status" value="3"/>
</dbReference>